<name>A0A8T1B4K7_9STRA</name>
<dbReference type="EMBL" id="RCMK01001414">
    <property type="protein sequence ID" value="KAG2894777.1"/>
    <property type="molecule type" value="Genomic_DNA"/>
</dbReference>
<sequence length="117" mass="12005">MPLGHSLDHATEEPAPSDPLLNAPASLLAPSGEGPCSPPARHYTDACDLPRAYSVAGSSRSQAPIAHRYPPPPGWAHQCSGRFRGPKATPGLEQPPAGPVGVVHLPRVAIGGISQGL</sequence>
<evidence type="ECO:0000313" key="3">
    <source>
        <dbReference type="Proteomes" id="UP000736787"/>
    </source>
</evidence>
<proteinExistence type="predicted"/>
<comment type="caution">
    <text evidence="2">The sequence shown here is derived from an EMBL/GenBank/DDBJ whole genome shotgun (WGS) entry which is preliminary data.</text>
</comment>
<protein>
    <submittedName>
        <fullName evidence="2">Uncharacterized protein</fullName>
    </submittedName>
</protein>
<feature type="compositionally biased region" description="Low complexity" evidence="1">
    <location>
        <begin position="18"/>
        <end position="31"/>
    </location>
</feature>
<accession>A0A8T1B4K7</accession>
<organism evidence="2 3">
    <name type="scientific">Phytophthora cactorum</name>
    <dbReference type="NCBI Taxonomy" id="29920"/>
    <lineage>
        <taxon>Eukaryota</taxon>
        <taxon>Sar</taxon>
        <taxon>Stramenopiles</taxon>
        <taxon>Oomycota</taxon>
        <taxon>Peronosporomycetes</taxon>
        <taxon>Peronosporales</taxon>
        <taxon>Peronosporaceae</taxon>
        <taxon>Phytophthora</taxon>
    </lineage>
</organism>
<feature type="compositionally biased region" description="Basic and acidic residues" evidence="1">
    <location>
        <begin position="1"/>
        <end position="12"/>
    </location>
</feature>
<feature type="region of interest" description="Disordered" evidence="1">
    <location>
        <begin position="58"/>
        <end position="100"/>
    </location>
</feature>
<evidence type="ECO:0000256" key="1">
    <source>
        <dbReference type="SAM" id="MobiDB-lite"/>
    </source>
</evidence>
<reference evidence="2" key="1">
    <citation type="submission" date="2018-10" db="EMBL/GenBank/DDBJ databases">
        <title>Effector identification in a new, highly contiguous assembly of the strawberry crown rot pathogen Phytophthora cactorum.</title>
        <authorList>
            <person name="Armitage A.D."/>
            <person name="Nellist C.F."/>
            <person name="Bates H."/>
            <person name="Vickerstaff R.J."/>
            <person name="Harrison R.J."/>
        </authorList>
    </citation>
    <scope>NUCLEOTIDE SEQUENCE</scope>
    <source>
        <strain evidence="2">4040</strain>
    </source>
</reference>
<gene>
    <name evidence="2" type="ORF">PC117_g23401</name>
</gene>
<evidence type="ECO:0000313" key="2">
    <source>
        <dbReference type="EMBL" id="KAG2894777.1"/>
    </source>
</evidence>
<dbReference type="Proteomes" id="UP000736787">
    <property type="component" value="Unassembled WGS sequence"/>
</dbReference>
<dbReference type="AlphaFoldDB" id="A0A8T1B4K7"/>
<feature type="region of interest" description="Disordered" evidence="1">
    <location>
        <begin position="1"/>
        <end position="42"/>
    </location>
</feature>